<feature type="region of interest" description="Disordered" evidence="2">
    <location>
        <begin position="1"/>
        <end position="34"/>
    </location>
</feature>
<feature type="compositionally biased region" description="Basic and acidic residues" evidence="2">
    <location>
        <begin position="171"/>
        <end position="185"/>
    </location>
</feature>
<feature type="coiled-coil region" evidence="1">
    <location>
        <begin position="85"/>
        <end position="112"/>
    </location>
</feature>
<evidence type="ECO:0000256" key="1">
    <source>
        <dbReference type="SAM" id="Coils"/>
    </source>
</evidence>
<protein>
    <submittedName>
        <fullName evidence="3">Uncharacterized protein</fullName>
    </submittedName>
</protein>
<organism evidence="3 4">
    <name type="scientific">Galerina marginata (strain CBS 339.88)</name>
    <dbReference type="NCBI Taxonomy" id="685588"/>
    <lineage>
        <taxon>Eukaryota</taxon>
        <taxon>Fungi</taxon>
        <taxon>Dikarya</taxon>
        <taxon>Basidiomycota</taxon>
        <taxon>Agaricomycotina</taxon>
        <taxon>Agaricomycetes</taxon>
        <taxon>Agaricomycetidae</taxon>
        <taxon>Agaricales</taxon>
        <taxon>Agaricineae</taxon>
        <taxon>Strophariaceae</taxon>
        <taxon>Galerina</taxon>
    </lineage>
</organism>
<proteinExistence type="predicted"/>
<feature type="region of interest" description="Disordered" evidence="2">
    <location>
        <begin position="148"/>
        <end position="185"/>
    </location>
</feature>
<keyword evidence="1" id="KW-0175">Coiled coil</keyword>
<evidence type="ECO:0000256" key="2">
    <source>
        <dbReference type="SAM" id="MobiDB-lite"/>
    </source>
</evidence>
<dbReference type="AlphaFoldDB" id="A0A067TL33"/>
<name>A0A067TL33_GALM3</name>
<feature type="compositionally biased region" description="Polar residues" evidence="2">
    <location>
        <begin position="155"/>
        <end position="165"/>
    </location>
</feature>
<sequence length="185" mass="21184">MANRRAPQQKLQKVEKSEGDFDFPMSQESNGVDESQQALMETLAKHYTSDSGVSSLLRRFFLAFYLVEMEKKKAQKEKKFLAFAENQLNIELETSTQAIKNAMNEVDRLYAAFLLEHASCEDRIRKKWEEIKEQQDILIQFVVERQKSDDAIKNARSSRQASGLSKTKAASKGEEVSRDPRPTSS</sequence>
<gene>
    <name evidence="3" type="ORF">GALMADRAFT_134543</name>
</gene>
<accession>A0A067TL33</accession>
<dbReference type="HOGENOM" id="CLU_1461413_0_0_1"/>
<dbReference type="EMBL" id="KL142369">
    <property type="protein sequence ID" value="KDR83032.1"/>
    <property type="molecule type" value="Genomic_DNA"/>
</dbReference>
<dbReference type="Proteomes" id="UP000027222">
    <property type="component" value="Unassembled WGS sequence"/>
</dbReference>
<dbReference type="OrthoDB" id="3235454at2759"/>
<keyword evidence="4" id="KW-1185">Reference proteome</keyword>
<evidence type="ECO:0000313" key="4">
    <source>
        <dbReference type="Proteomes" id="UP000027222"/>
    </source>
</evidence>
<evidence type="ECO:0000313" key="3">
    <source>
        <dbReference type="EMBL" id="KDR83032.1"/>
    </source>
</evidence>
<reference evidence="4" key="1">
    <citation type="journal article" date="2014" name="Proc. Natl. Acad. Sci. U.S.A.">
        <title>Extensive sampling of basidiomycete genomes demonstrates inadequacy of the white-rot/brown-rot paradigm for wood decay fungi.</title>
        <authorList>
            <person name="Riley R."/>
            <person name="Salamov A.A."/>
            <person name="Brown D.W."/>
            <person name="Nagy L.G."/>
            <person name="Floudas D."/>
            <person name="Held B.W."/>
            <person name="Levasseur A."/>
            <person name="Lombard V."/>
            <person name="Morin E."/>
            <person name="Otillar R."/>
            <person name="Lindquist E.A."/>
            <person name="Sun H."/>
            <person name="LaButti K.M."/>
            <person name="Schmutz J."/>
            <person name="Jabbour D."/>
            <person name="Luo H."/>
            <person name="Baker S.E."/>
            <person name="Pisabarro A.G."/>
            <person name="Walton J.D."/>
            <person name="Blanchette R.A."/>
            <person name="Henrissat B."/>
            <person name="Martin F."/>
            <person name="Cullen D."/>
            <person name="Hibbett D.S."/>
            <person name="Grigoriev I.V."/>
        </authorList>
    </citation>
    <scope>NUCLEOTIDE SEQUENCE [LARGE SCALE GENOMIC DNA]</scope>
    <source>
        <strain evidence="4">CBS 339.88</strain>
    </source>
</reference>